<dbReference type="PANTHER" id="PTHR14374">
    <property type="entry name" value="FOIE GRAS"/>
    <property type="match status" value="1"/>
</dbReference>
<comment type="caution">
    <text evidence="4">The sequence shown here is derived from an EMBL/GenBank/DDBJ whole genome shotgun (WGS) entry which is preliminary data.</text>
</comment>
<dbReference type="OrthoDB" id="6278596at2759"/>
<dbReference type="Pfam" id="PF11817">
    <property type="entry name" value="Foie-gras_1"/>
    <property type="match status" value="1"/>
</dbReference>
<sequence>MDRFPEDYYLHNLPLLLLSGLGAENDNDIDPSRKAHNLLQEGGFRIKIDAPRVQGNIAQLLQESFRDQDASNLPWHSQSLTSRNGRFFKITSVGRAYALPPRKAPPPPHSPLLSASVGSGNPPPQLILHSPLSPLTPSSPLYPDGIFSPLWILKHQSRLPCAFISFFSLASDPNSSSLEDNKVKSEISSARSVITSTNYRTRLVVVLIGDGHINPSELDDRFSNIRRSSGLDSKSIYFIPFNASPVEVKEFVNTVLSSIHASCVDYYRDLSKHARRKRSRNVVPQPTVQPGSAHVLSLPGWNVRYEFKLGVFAEFRQEMDAACRNYETAYEGIFGAEIMHAIPVWSPRFNEARLLADIIALRTLRCLLWTDQGSTAVKSWITHRERMKDLVNRRTKGTENYAWEAWLSMWATAMADLISRSQYPLLSARISDSSDLLPVFAVLEKSLVSTERAIPWELLHHEGYWLEIARKATVARRTWVQQLPEEERQPPGRSPAGVAASKSQSYNTYLALEPYREYPLDGSQGYDYQGAITATLTSAIEHFAKRGQLRKTEILKLEMALESLGTQSWKDAVTILQPLWSSVSWRAGGWWTLLQHIGWAMHDCAVHLQDSELSIQLLWELSSNVFEQKGGLNYNLGGPDSIPSSDGQVASVSINMDEALSPLVPRFAFSSHNVSVGTPLTCQLSLEARMGAEMPPIPLGEIKVVFEGALKPIYLVSQPSAPPPSVSSQVELFAIVLQDSSKLSSPASKRSSTGLVASEIAYADLTIHSGQTRIFQFEVTPREAGELSVASITLILNRTNMRLAATTSSFEHSTTNWWEMKGGAPILRSLGQESNAYNCIDVQPKPPKLQIHAPGLRKAYYVNETIHVEFELLNEESEDASVMVEARMISPIAGAAKAKWTYSEVDDKSLHESVNGVIMLKSQDLGTIKPGHSEKVSLLVNETIVAVDHELEIVAKYRLANEPETISVKSLTVDIGVIRPFEANYEFLPRLSREPWPSFFEAPPTDIDPSTTALGLKHQYTVTANLYSFAAEPLVIEAILLTASKIVGGAVCFTSTGIVHPEGNATETSTDNIISSKIDPDQTEKFDFDLSIQKLVLGDRNIVGIDLALQIGWRREDSNEVNTTVLEVPKLTAPMAEPRVMLTVSPLPQEDLHIYRLDFMLENPSMHFLTFNISMDTSEKFAFSGPKSSVLSLVPMSRNTVSYRIMPSTEDAWIGVNLNVVDAYFGQTLKILPGGDGVKVDKKGNVFIKV</sequence>
<dbReference type="EMBL" id="AMGV01000016">
    <property type="protein sequence ID" value="KEF52692.1"/>
    <property type="molecule type" value="Genomic_DNA"/>
</dbReference>
<dbReference type="AlphaFoldDB" id="A0A072NZ46"/>
<proteinExistence type="predicted"/>
<organism evidence="4 5">
    <name type="scientific">Exophiala aquamarina CBS 119918</name>
    <dbReference type="NCBI Taxonomy" id="1182545"/>
    <lineage>
        <taxon>Eukaryota</taxon>
        <taxon>Fungi</taxon>
        <taxon>Dikarya</taxon>
        <taxon>Ascomycota</taxon>
        <taxon>Pezizomycotina</taxon>
        <taxon>Eurotiomycetes</taxon>
        <taxon>Chaetothyriomycetidae</taxon>
        <taxon>Chaetothyriales</taxon>
        <taxon>Herpotrichiellaceae</taxon>
        <taxon>Exophiala</taxon>
    </lineage>
</organism>
<keyword evidence="5" id="KW-1185">Reference proteome</keyword>
<name>A0A072NZ46_9EURO</name>
<feature type="domain" description="Trafficking protein particle complex subunit 11" evidence="3">
    <location>
        <begin position="348"/>
        <end position="623"/>
    </location>
</feature>
<evidence type="ECO:0008006" key="6">
    <source>
        <dbReference type="Google" id="ProtNLM"/>
    </source>
</evidence>
<accession>A0A072NZ46</accession>
<dbReference type="RefSeq" id="XP_013255282.1">
    <property type="nucleotide sequence ID" value="XM_013399828.1"/>
</dbReference>
<dbReference type="GeneID" id="25286009"/>
<evidence type="ECO:0000313" key="4">
    <source>
        <dbReference type="EMBL" id="KEF52692.1"/>
    </source>
</evidence>
<reference evidence="4 5" key="1">
    <citation type="submission" date="2013-03" db="EMBL/GenBank/DDBJ databases">
        <title>The Genome Sequence of Exophiala aquamarina CBS 119918.</title>
        <authorList>
            <consortium name="The Broad Institute Genomics Platform"/>
            <person name="Cuomo C."/>
            <person name="de Hoog S."/>
            <person name="Gorbushina A."/>
            <person name="Walker B."/>
            <person name="Young S.K."/>
            <person name="Zeng Q."/>
            <person name="Gargeya S."/>
            <person name="Fitzgerald M."/>
            <person name="Haas B."/>
            <person name="Abouelleil A."/>
            <person name="Allen A.W."/>
            <person name="Alvarado L."/>
            <person name="Arachchi H.M."/>
            <person name="Berlin A.M."/>
            <person name="Chapman S.B."/>
            <person name="Gainer-Dewar J."/>
            <person name="Goldberg J."/>
            <person name="Griggs A."/>
            <person name="Gujja S."/>
            <person name="Hansen M."/>
            <person name="Howarth C."/>
            <person name="Imamovic A."/>
            <person name="Ireland A."/>
            <person name="Larimer J."/>
            <person name="McCowan C."/>
            <person name="Murphy C."/>
            <person name="Pearson M."/>
            <person name="Poon T.W."/>
            <person name="Priest M."/>
            <person name="Roberts A."/>
            <person name="Saif S."/>
            <person name="Shea T."/>
            <person name="Sisk P."/>
            <person name="Sykes S."/>
            <person name="Wortman J."/>
            <person name="Nusbaum C."/>
            <person name="Birren B."/>
        </authorList>
    </citation>
    <scope>NUCLEOTIDE SEQUENCE [LARGE SCALE GENOMIC DNA]</scope>
    <source>
        <strain evidence="4 5">CBS 119918</strain>
    </source>
</reference>
<dbReference type="VEuPathDB" id="FungiDB:A1O9_11109"/>
<gene>
    <name evidence="4" type="ORF">A1O9_11109</name>
</gene>
<evidence type="ECO:0000259" key="3">
    <source>
        <dbReference type="Pfam" id="PF11817"/>
    </source>
</evidence>
<dbReference type="STRING" id="1182545.A0A072NZ46"/>
<dbReference type="Proteomes" id="UP000027920">
    <property type="component" value="Unassembled WGS sequence"/>
</dbReference>
<evidence type="ECO:0000256" key="1">
    <source>
        <dbReference type="SAM" id="MobiDB-lite"/>
    </source>
</evidence>
<dbReference type="InterPro" id="IPR021773">
    <property type="entry name" value="TPC11"/>
</dbReference>
<dbReference type="PANTHER" id="PTHR14374:SF0">
    <property type="entry name" value="TRAFFICKING PROTEIN PARTICLE COMPLEX SUBUNIT 11"/>
    <property type="match status" value="1"/>
</dbReference>
<feature type="domain" description="Gryzun putative trafficking through Golgi" evidence="2">
    <location>
        <begin position="652"/>
        <end position="1247"/>
    </location>
</feature>
<evidence type="ECO:0000313" key="5">
    <source>
        <dbReference type="Proteomes" id="UP000027920"/>
    </source>
</evidence>
<dbReference type="Pfam" id="PF07919">
    <property type="entry name" value="Gryzun"/>
    <property type="match status" value="1"/>
</dbReference>
<feature type="region of interest" description="Disordered" evidence="1">
    <location>
        <begin position="99"/>
        <end position="118"/>
    </location>
</feature>
<dbReference type="InterPro" id="IPR012880">
    <property type="entry name" value="Gryzun"/>
</dbReference>
<evidence type="ECO:0000259" key="2">
    <source>
        <dbReference type="Pfam" id="PF07919"/>
    </source>
</evidence>
<dbReference type="HOGENOM" id="CLU_003572_1_0_1"/>
<protein>
    <recommendedName>
        <fullName evidence="6">Trafficking protein particle complex subunit 11 domain-containing protein</fullName>
    </recommendedName>
</protein>